<gene>
    <name evidence="2" type="ORF">K461DRAFT_128644</name>
</gene>
<comment type="caution">
    <text evidence="2">The sequence shown here is derived from an EMBL/GenBank/DDBJ whole genome shotgun (WGS) entry which is preliminary data.</text>
</comment>
<dbReference type="AlphaFoldDB" id="A0A9P4J410"/>
<dbReference type="Proteomes" id="UP000799439">
    <property type="component" value="Unassembled WGS sequence"/>
</dbReference>
<reference evidence="2" key="1">
    <citation type="journal article" date="2020" name="Stud. Mycol.">
        <title>101 Dothideomycetes genomes: a test case for predicting lifestyles and emergence of pathogens.</title>
        <authorList>
            <person name="Haridas S."/>
            <person name="Albert R."/>
            <person name="Binder M."/>
            <person name="Bloem J."/>
            <person name="Labutti K."/>
            <person name="Salamov A."/>
            <person name="Andreopoulos B."/>
            <person name="Baker S."/>
            <person name="Barry K."/>
            <person name="Bills G."/>
            <person name="Bluhm B."/>
            <person name="Cannon C."/>
            <person name="Castanera R."/>
            <person name="Culley D."/>
            <person name="Daum C."/>
            <person name="Ezra D."/>
            <person name="Gonzalez J."/>
            <person name="Henrissat B."/>
            <person name="Kuo A."/>
            <person name="Liang C."/>
            <person name="Lipzen A."/>
            <person name="Lutzoni F."/>
            <person name="Magnuson J."/>
            <person name="Mondo S."/>
            <person name="Nolan M."/>
            <person name="Ohm R."/>
            <person name="Pangilinan J."/>
            <person name="Park H.-J."/>
            <person name="Ramirez L."/>
            <person name="Alfaro M."/>
            <person name="Sun H."/>
            <person name="Tritt A."/>
            <person name="Yoshinaga Y."/>
            <person name="Zwiers L.-H."/>
            <person name="Turgeon B."/>
            <person name="Goodwin S."/>
            <person name="Spatafora J."/>
            <person name="Crous P."/>
            <person name="Grigoriev I."/>
        </authorList>
    </citation>
    <scope>NUCLEOTIDE SEQUENCE</scope>
    <source>
        <strain evidence="2">CBS 260.36</strain>
    </source>
</reference>
<name>A0A9P4J410_9PEZI</name>
<keyword evidence="3" id="KW-1185">Reference proteome</keyword>
<evidence type="ECO:0000313" key="2">
    <source>
        <dbReference type="EMBL" id="KAF2154389.1"/>
    </source>
</evidence>
<protein>
    <submittedName>
        <fullName evidence="2">Uncharacterized protein</fullName>
    </submittedName>
</protein>
<feature type="region of interest" description="Disordered" evidence="1">
    <location>
        <begin position="100"/>
        <end position="121"/>
    </location>
</feature>
<accession>A0A9P4J410</accession>
<proteinExistence type="predicted"/>
<organism evidence="2 3">
    <name type="scientific">Myriangium duriaei CBS 260.36</name>
    <dbReference type="NCBI Taxonomy" id="1168546"/>
    <lineage>
        <taxon>Eukaryota</taxon>
        <taxon>Fungi</taxon>
        <taxon>Dikarya</taxon>
        <taxon>Ascomycota</taxon>
        <taxon>Pezizomycotina</taxon>
        <taxon>Dothideomycetes</taxon>
        <taxon>Dothideomycetidae</taxon>
        <taxon>Myriangiales</taxon>
        <taxon>Myriangiaceae</taxon>
        <taxon>Myriangium</taxon>
    </lineage>
</organism>
<evidence type="ECO:0000313" key="3">
    <source>
        <dbReference type="Proteomes" id="UP000799439"/>
    </source>
</evidence>
<feature type="region of interest" description="Disordered" evidence="1">
    <location>
        <begin position="34"/>
        <end position="58"/>
    </location>
</feature>
<dbReference type="EMBL" id="ML996084">
    <property type="protein sequence ID" value="KAF2154389.1"/>
    <property type="molecule type" value="Genomic_DNA"/>
</dbReference>
<sequence length="172" mass="18264">MPEHHHTSTKSIALVCKIIRFGDGHTCACLPSRHPLLPDTTSDDSTSQRRLDLPPLSPLGVDKVQRTVPVQCAQASCRRRGAGVLVPLGFSVPGDFKSVQPMSSSGLERPAEPNPTTRSLDASCSGMLDSTANLAPNSYPALSWPGAEGGYQIGPILHGTLPKEAIDSQCRL</sequence>
<evidence type="ECO:0000256" key="1">
    <source>
        <dbReference type="SAM" id="MobiDB-lite"/>
    </source>
</evidence>